<feature type="region of interest" description="Disordered" evidence="1">
    <location>
        <begin position="292"/>
        <end position="356"/>
    </location>
</feature>
<sequence length="455" mass="47558">MRGLRWVVQGGVEVAAERDGVIGIALQRPDSREGAPAAVRVCGLQRVGDGLGQQRVCADLDEGVVGAVRAVEGMRDGLLEAHRVAHIGGPVLGVENRLGRRVFVSGGDDRNGWCPRGEIGQFRTHPGLQRIHGRIVRGHFDIHPAGEAVLGPHPGDQLVDLSGGPGDHGLARGVVDPQSHLRVVGDERFGLRGVEAEQGHATLPGQRGHQPRTGGGDPQSLGGGEGSGDHGSGHLAHGVADHQVGLHPVGAPQLGQCQLHADEAQLDLLDADQFLAIGEHVVQREAGLRDENRLQFGDRGGESGLVGEQSATHPGPLRSAAGVDEHRARPGRAVPGADHAGGVLPGRQGTQPGHRLGAFAGDHDAVLGVPGPVVIQRVGHVGQRHRGARAVHPVGQHGRRDGHPLRRLAGHQQRRHLGAGIGVGIRAGFSAATRYRNLFGTLLDDDVRVGPAQSE</sequence>
<accession>A0AB38URI5</accession>
<proteinExistence type="predicted"/>
<name>A0AB38URI5_9MYCO</name>
<evidence type="ECO:0000313" key="2">
    <source>
        <dbReference type="EMBL" id="VAZ82993.1"/>
    </source>
</evidence>
<organism evidence="2 3">
    <name type="scientific">Mycobacterium persicum</name>
    <dbReference type="NCBI Taxonomy" id="1487726"/>
    <lineage>
        <taxon>Bacteria</taxon>
        <taxon>Bacillati</taxon>
        <taxon>Actinomycetota</taxon>
        <taxon>Actinomycetes</taxon>
        <taxon>Mycobacteriales</taxon>
        <taxon>Mycobacteriaceae</taxon>
        <taxon>Mycobacterium</taxon>
    </lineage>
</organism>
<comment type="caution">
    <text evidence="2">The sequence shown here is derived from an EMBL/GenBank/DDBJ whole genome shotgun (WGS) entry which is preliminary data.</text>
</comment>
<evidence type="ECO:0000313" key="3">
    <source>
        <dbReference type="Proteomes" id="UP000279331"/>
    </source>
</evidence>
<dbReference type="AlphaFoldDB" id="A0AB38URI5"/>
<feature type="region of interest" description="Disordered" evidence="1">
    <location>
        <begin position="197"/>
        <end position="237"/>
    </location>
</feature>
<protein>
    <submittedName>
        <fullName evidence="2">Uncharacterized protein</fullName>
    </submittedName>
</protein>
<dbReference type="AntiFam" id="ANF00171">
    <property type="entry name" value="Shadow ORF (opposite pikAII)"/>
</dbReference>
<dbReference type="EMBL" id="UPHL01000044">
    <property type="protein sequence ID" value="VAZ82993.1"/>
    <property type="molecule type" value="Genomic_DNA"/>
</dbReference>
<gene>
    <name evidence="2" type="ORF">LAUMK42_01805</name>
</gene>
<reference evidence="2 3" key="1">
    <citation type="submission" date="2018-09" db="EMBL/GenBank/DDBJ databases">
        <authorList>
            <person name="Tagini F."/>
        </authorList>
    </citation>
    <scope>NUCLEOTIDE SEQUENCE [LARGE SCALE GENOMIC DNA]</scope>
    <source>
        <strain evidence="2 3">MK42</strain>
    </source>
</reference>
<feature type="compositionally biased region" description="Gly residues" evidence="1">
    <location>
        <begin position="213"/>
        <end position="226"/>
    </location>
</feature>
<dbReference type="Proteomes" id="UP000279331">
    <property type="component" value="Unassembled WGS sequence"/>
</dbReference>
<evidence type="ECO:0000256" key="1">
    <source>
        <dbReference type="SAM" id="MobiDB-lite"/>
    </source>
</evidence>